<comment type="caution">
    <text evidence="1">The sequence shown here is derived from an EMBL/GenBank/DDBJ whole genome shotgun (WGS) entry which is preliminary data.</text>
</comment>
<dbReference type="RefSeq" id="WP_070809790.1">
    <property type="nucleotide sequence ID" value="NZ_MYVX01000004.1"/>
</dbReference>
<accession>A0A3V6SXY4</accession>
<sequence>MRTSKTKPLVVSAAGNQVIFCIPQPRMTLGQYAQMTGQKEAAVRQQADAGKFILAEGKYGKYREINMVAEFLKEYEAAQKALRETA</sequence>
<evidence type="ECO:0000313" key="1">
    <source>
        <dbReference type="EMBL" id="MIT90413.1"/>
    </source>
</evidence>
<gene>
    <name evidence="1" type="ORF">ATP91_08690</name>
</gene>
<dbReference type="AlphaFoldDB" id="A0A3V6SXY4"/>
<name>A0A3V6SXY4_SALER</name>
<protein>
    <submittedName>
        <fullName evidence="1">Uncharacterized protein</fullName>
    </submittedName>
</protein>
<organism evidence="1">
    <name type="scientific">Salmonella enterica</name>
    <name type="common">Salmonella choleraesuis</name>
    <dbReference type="NCBI Taxonomy" id="28901"/>
    <lineage>
        <taxon>Bacteria</taxon>
        <taxon>Pseudomonadati</taxon>
        <taxon>Pseudomonadota</taxon>
        <taxon>Gammaproteobacteria</taxon>
        <taxon>Enterobacterales</taxon>
        <taxon>Enterobacteriaceae</taxon>
        <taxon>Salmonella</taxon>
    </lineage>
</organism>
<reference evidence="1" key="1">
    <citation type="submission" date="2018-08" db="EMBL/GenBank/DDBJ databases">
        <authorList>
            <consortium name="GenomeTrakr network: Whole genome sequencing for foodborne pathogen traceback"/>
        </authorList>
    </citation>
    <scope>NUCLEOTIDE SEQUENCE [LARGE SCALE GENOMIC DNA]</scope>
    <source>
        <strain evidence="1">CFSAN034428</strain>
    </source>
</reference>
<dbReference type="Proteomes" id="UP000839515">
    <property type="component" value="Unassembled WGS sequence"/>
</dbReference>
<proteinExistence type="predicted"/>
<dbReference type="EMBL" id="RSTU01000006">
    <property type="protein sequence ID" value="MIT90413.1"/>
    <property type="molecule type" value="Genomic_DNA"/>
</dbReference>